<evidence type="ECO:0000313" key="4">
    <source>
        <dbReference type="Proteomes" id="UP000214596"/>
    </source>
</evidence>
<reference evidence="2 5" key="2">
    <citation type="submission" date="2020-04" db="EMBL/GenBank/DDBJ databases">
        <title>Whole-genome sequencing of Vibrio spp. from China reveals different genetic environments of blaCTX-M-14 among diverse lineages.</title>
        <authorList>
            <person name="Zheng Z."/>
            <person name="Ye L."/>
            <person name="Chen S."/>
        </authorList>
    </citation>
    <scope>NUCLEOTIDE SEQUENCE [LARGE SCALE GENOMIC DNA]</scope>
    <source>
        <strain evidence="2 5">Vb0551</strain>
    </source>
</reference>
<accession>A0A0M2IJ76</accession>
<dbReference type="Proteomes" id="UP000518904">
    <property type="component" value="Unassembled WGS sequence"/>
</dbReference>
<gene>
    <name evidence="3" type="ORF">CA163_14100</name>
    <name evidence="2" type="ORF">HKB16_00880</name>
</gene>
<dbReference type="AlphaFoldDB" id="A0A0M2IJ76"/>
<evidence type="ECO:0000259" key="1">
    <source>
        <dbReference type="Pfam" id="PF01323"/>
    </source>
</evidence>
<name>A0A0M2IJ76_VIBPH</name>
<proteinExistence type="predicted"/>
<dbReference type="STRING" id="670.ACZ92_00615"/>
<dbReference type="PANTHER" id="PTHR13887">
    <property type="entry name" value="GLUTATHIONE S-TRANSFERASE KAPPA"/>
    <property type="match status" value="1"/>
</dbReference>
<dbReference type="EMBL" id="NIXT01000793">
    <property type="protein sequence ID" value="OXE32168.1"/>
    <property type="molecule type" value="Genomic_DNA"/>
</dbReference>
<dbReference type="InterPro" id="IPR036249">
    <property type="entry name" value="Thioredoxin-like_sf"/>
</dbReference>
<evidence type="ECO:0000313" key="2">
    <source>
        <dbReference type="EMBL" id="NMU81427.1"/>
    </source>
</evidence>
<dbReference type="GO" id="GO:0016491">
    <property type="term" value="F:oxidoreductase activity"/>
    <property type="evidence" value="ECO:0007669"/>
    <property type="project" value="InterPro"/>
</dbReference>
<evidence type="ECO:0000313" key="5">
    <source>
        <dbReference type="Proteomes" id="UP000518904"/>
    </source>
</evidence>
<sequence length="206" mass="23225">MVTVHYFFDPMCGWCYGASPLIEALMDTSQFKVELHPGGMIEKRAIESEFRQHIINSDARIATETGATFGEAYLQRVKSEDAFVLDSYLPTQAILSAEKMGLNPWHMLKAIQSAHYQLGLKVNEASTLKAIAESLGLANDVWEQNMTLSEADLDEKIRSSRQLMRQLHVGGYPTLIAEVNGEYLTLPHSTYYDKPAQWKLALQKLQ</sequence>
<dbReference type="OrthoDB" id="9813770at2"/>
<dbReference type="Gene3D" id="3.40.30.10">
    <property type="entry name" value="Glutaredoxin"/>
    <property type="match status" value="1"/>
</dbReference>
<dbReference type="GeneID" id="1190742"/>
<comment type="caution">
    <text evidence="3">The sequence shown here is derived from an EMBL/GenBank/DDBJ whole genome shotgun (WGS) entry which is preliminary data.</text>
</comment>
<dbReference type="Pfam" id="PF01323">
    <property type="entry name" value="DSBA"/>
    <property type="match status" value="1"/>
</dbReference>
<feature type="domain" description="DSBA-like thioredoxin" evidence="1">
    <location>
        <begin position="3"/>
        <end position="182"/>
    </location>
</feature>
<protein>
    <submittedName>
        <fullName evidence="3">DsbA family protein</fullName>
    </submittedName>
</protein>
<organism evidence="3 4">
    <name type="scientific">Vibrio parahaemolyticus</name>
    <dbReference type="NCBI Taxonomy" id="670"/>
    <lineage>
        <taxon>Bacteria</taxon>
        <taxon>Pseudomonadati</taxon>
        <taxon>Pseudomonadota</taxon>
        <taxon>Gammaproteobacteria</taxon>
        <taxon>Vibrionales</taxon>
        <taxon>Vibrionaceae</taxon>
        <taxon>Vibrio</taxon>
    </lineage>
</organism>
<dbReference type="Proteomes" id="UP000214596">
    <property type="component" value="Unassembled WGS sequence"/>
</dbReference>
<dbReference type="SMR" id="A0A0M2IJ76"/>
<dbReference type="InterPro" id="IPR001853">
    <property type="entry name" value="DSBA-like_thioredoxin_dom"/>
</dbReference>
<evidence type="ECO:0000313" key="3">
    <source>
        <dbReference type="EMBL" id="OXE32168.1"/>
    </source>
</evidence>
<dbReference type="OMA" id="LHYIYDP"/>
<dbReference type="RefSeq" id="WP_005482835.1">
    <property type="nucleotide sequence ID" value="NZ_CAMFHK010000015.1"/>
</dbReference>
<dbReference type="EMBL" id="JABCLB010000111">
    <property type="protein sequence ID" value="NMU81427.1"/>
    <property type="molecule type" value="Genomic_DNA"/>
</dbReference>
<reference evidence="3 4" key="1">
    <citation type="journal article" date="2017" name="Appl. Environ. Microbiol.">
        <title>Parallel evolution of two clades of a major Atlantic endemic Vibrio parahaemolyticus pathogen lineage by independent acquisition of related pathogenicity islands.</title>
        <authorList>
            <person name="Xu F."/>
            <person name="Gonzalez-Escalona N."/>
            <person name="Drees K.P."/>
            <person name="Sebra R.P."/>
            <person name="Cooper V.S."/>
            <person name="Jones S.H."/>
            <person name="Whistler C.A."/>
        </authorList>
    </citation>
    <scope>NUCLEOTIDE SEQUENCE [LARGE SCALE GENOMIC DNA]</scope>
    <source>
        <strain evidence="3 4">MAVP-3</strain>
    </source>
</reference>
<dbReference type="PANTHER" id="PTHR13887:SF51">
    <property type="entry name" value="DSBA FAMILY PROTEIN"/>
    <property type="match status" value="1"/>
</dbReference>
<dbReference type="SUPFAM" id="SSF52833">
    <property type="entry name" value="Thioredoxin-like"/>
    <property type="match status" value="1"/>
</dbReference>
<dbReference type="CDD" id="cd03025">
    <property type="entry name" value="DsbA_FrnE_like"/>
    <property type="match status" value="1"/>
</dbReference>